<keyword evidence="2" id="KW-1185">Reference proteome</keyword>
<protein>
    <submittedName>
        <fullName evidence="1">Uncharacterized protein</fullName>
    </submittedName>
</protein>
<sequence length="93" mass="10202">MLPAGALRCSRHGVRKKAVNSQFASHLQSQHNRFRCAPLLAQMVHTRMNNSHGVSTKKASTCQTDSTLPARTVYCGLSGKQHASHLYKKKSVG</sequence>
<name>A0A4Y2SA15_ARAVE</name>
<dbReference type="Proteomes" id="UP000499080">
    <property type="component" value="Unassembled WGS sequence"/>
</dbReference>
<evidence type="ECO:0000313" key="2">
    <source>
        <dbReference type="Proteomes" id="UP000499080"/>
    </source>
</evidence>
<evidence type="ECO:0000313" key="1">
    <source>
        <dbReference type="EMBL" id="GBN84426.1"/>
    </source>
</evidence>
<reference evidence="1 2" key="1">
    <citation type="journal article" date="2019" name="Sci. Rep.">
        <title>Orb-weaving spider Araneus ventricosus genome elucidates the spidroin gene catalogue.</title>
        <authorList>
            <person name="Kono N."/>
            <person name="Nakamura H."/>
            <person name="Ohtoshi R."/>
            <person name="Moran D.A.P."/>
            <person name="Shinohara A."/>
            <person name="Yoshida Y."/>
            <person name="Fujiwara M."/>
            <person name="Mori M."/>
            <person name="Tomita M."/>
            <person name="Arakawa K."/>
        </authorList>
    </citation>
    <scope>NUCLEOTIDE SEQUENCE [LARGE SCALE GENOMIC DNA]</scope>
</reference>
<organism evidence="1 2">
    <name type="scientific">Araneus ventricosus</name>
    <name type="common">Orbweaver spider</name>
    <name type="synonym">Epeira ventricosa</name>
    <dbReference type="NCBI Taxonomy" id="182803"/>
    <lineage>
        <taxon>Eukaryota</taxon>
        <taxon>Metazoa</taxon>
        <taxon>Ecdysozoa</taxon>
        <taxon>Arthropoda</taxon>
        <taxon>Chelicerata</taxon>
        <taxon>Arachnida</taxon>
        <taxon>Araneae</taxon>
        <taxon>Araneomorphae</taxon>
        <taxon>Entelegynae</taxon>
        <taxon>Araneoidea</taxon>
        <taxon>Araneidae</taxon>
        <taxon>Araneus</taxon>
    </lineage>
</organism>
<dbReference type="AlphaFoldDB" id="A0A4Y2SA15"/>
<accession>A0A4Y2SA15</accession>
<dbReference type="EMBL" id="BGPR01020345">
    <property type="protein sequence ID" value="GBN84426.1"/>
    <property type="molecule type" value="Genomic_DNA"/>
</dbReference>
<gene>
    <name evidence="1" type="ORF">AVEN_72054_1</name>
</gene>
<comment type="caution">
    <text evidence="1">The sequence shown here is derived from an EMBL/GenBank/DDBJ whole genome shotgun (WGS) entry which is preliminary data.</text>
</comment>
<proteinExistence type="predicted"/>